<sequence length="233" mass="26822">IDQINAGKAVQYKNAEIVGNLDFTSIKDVTVDQKSKANRLLIKGSTLVYLYHVRSPVSFTNCVFTGDVLAYVHDDDENETHNTVFYKDADFQGCDFQGKSAFKYAKFKTKANFKNTQYSDEALFKYTKFSTDISFSNSHFSKEANFKYTEFPEAVNFDKANFQRLANFKYAKFPEGVNFKDAQFKGNADFKYTKFSEPVNFDGVVFDDDVNFKYTKIDGKSFTTYLLKKKLKK</sequence>
<name>X1IWP9_9ZZZZ</name>
<organism evidence="1">
    <name type="scientific">marine sediment metagenome</name>
    <dbReference type="NCBI Taxonomy" id="412755"/>
    <lineage>
        <taxon>unclassified sequences</taxon>
        <taxon>metagenomes</taxon>
        <taxon>ecological metagenomes</taxon>
    </lineage>
</organism>
<reference evidence="1" key="1">
    <citation type="journal article" date="2014" name="Front. Microbiol.">
        <title>High frequency of phylogenetically diverse reductive dehalogenase-homologous genes in deep subseafloor sedimentary metagenomes.</title>
        <authorList>
            <person name="Kawai M."/>
            <person name="Futagami T."/>
            <person name="Toyoda A."/>
            <person name="Takaki Y."/>
            <person name="Nishi S."/>
            <person name="Hori S."/>
            <person name="Arai W."/>
            <person name="Tsubouchi T."/>
            <person name="Morono Y."/>
            <person name="Uchiyama I."/>
            <person name="Ito T."/>
            <person name="Fujiyama A."/>
            <person name="Inagaki F."/>
            <person name="Takami H."/>
        </authorList>
    </citation>
    <scope>NUCLEOTIDE SEQUENCE</scope>
    <source>
        <strain evidence="1">Expedition CK06-06</strain>
    </source>
</reference>
<dbReference type="EMBL" id="BARU01037319">
    <property type="protein sequence ID" value="GAH86881.1"/>
    <property type="molecule type" value="Genomic_DNA"/>
</dbReference>
<evidence type="ECO:0000313" key="1">
    <source>
        <dbReference type="EMBL" id="GAH86881.1"/>
    </source>
</evidence>
<dbReference type="AlphaFoldDB" id="X1IWP9"/>
<accession>X1IWP9</accession>
<dbReference type="InterPro" id="IPR001646">
    <property type="entry name" value="5peptide_repeat"/>
</dbReference>
<evidence type="ECO:0008006" key="2">
    <source>
        <dbReference type="Google" id="ProtNLM"/>
    </source>
</evidence>
<comment type="caution">
    <text evidence="1">The sequence shown here is derived from an EMBL/GenBank/DDBJ whole genome shotgun (WGS) entry which is preliminary data.</text>
</comment>
<proteinExistence type="predicted"/>
<feature type="non-terminal residue" evidence="1">
    <location>
        <position position="1"/>
    </location>
</feature>
<protein>
    <recommendedName>
        <fullName evidence="2">Pentapeptide repeat-containing protein</fullName>
    </recommendedName>
</protein>
<dbReference type="Pfam" id="PF13576">
    <property type="entry name" value="Pentapeptide_3"/>
    <property type="match status" value="2"/>
</dbReference>
<gene>
    <name evidence="1" type="ORF">S03H2_58178</name>
</gene>
<dbReference type="Gene3D" id="2.160.20.80">
    <property type="entry name" value="E3 ubiquitin-protein ligase SopA"/>
    <property type="match status" value="1"/>
</dbReference>